<dbReference type="RefSeq" id="WP_083052863.1">
    <property type="nucleotide sequence ID" value="NZ_MWQY01000029.1"/>
</dbReference>
<dbReference type="Proteomes" id="UP000192343">
    <property type="component" value="Unassembled WGS sequence"/>
</dbReference>
<accession>A0A1Y1RTD3</accession>
<feature type="chain" id="PRO_5012146615" description="Transporter" evidence="1">
    <location>
        <begin position="20"/>
        <end position="312"/>
    </location>
</feature>
<dbReference type="OrthoDB" id="359370at2"/>
<organism evidence="2 3">
    <name type="scientific">Marispirochaeta aestuarii</name>
    <dbReference type="NCBI Taxonomy" id="1963862"/>
    <lineage>
        <taxon>Bacteria</taxon>
        <taxon>Pseudomonadati</taxon>
        <taxon>Spirochaetota</taxon>
        <taxon>Spirochaetia</taxon>
        <taxon>Spirochaetales</taxon>
        <taxon>Spirochaetaceae</taxon>
        <taxon>Marispirochaeta</taxon>
    </lineage>
</organism>
<dbReference type="EMBL" id="MWQY01000029">
    <property type="protein sequence ID" value="ORC30689.1"/>
    <property type="molecule type" value="Genomic_DNA"/>
</dbReference>
<keyword evidence="1" id="KW-0732">Signal</keyword>
<protein>
    <recommendedName>
        <fullName evidence="4">Transporter</fullName>
    </recommendedName>
</protein>
<evidence type="ECO:0000256" key="1">
    <source>
        <dbReference type="SAM" id="SignalP"/>
    </source>
</evidence>
<comment type="caution">
    <text evidence="2">The sequence shown here is derived from an EMBL/GenBank/DDBJ whole genome shotgun (WGS) entry which is preliminary data.</text>
</comment>
<sequence>MKKLALLLLALAIVIPAFADDAKVLPAGVLRTTIAGIYNTFDEQYDKDGDKFDAPNGKVSVFNLAGALEYGATDQITIALQWTPGYNVWSEVEDNDKANLNGPMGLFIGAKGQILGPNGFVPNDTMRFAAAAGLLVPLSNPDWEEEYDNVVAGDDFQAKEINNGALGIGARLYFDYLVSSSFFVNLYNETIFYLPVDKNGTSPNPAGTDQEYKYGYKTTFEVEPVYTYPVNEKLDITGSLPFNWVLTPDYEVEGNEVDDSATSFLKMTPYVAAFFKTTMPFELKAGYSIPLMGKNENVASTVIFQFKSYLKF</sequence>
<evidence type="ECO:0000313" key="2">
    <source>
        <dbReference type="EMBL" id="ORC30689.1"/>
    </source>
</evidence>
<keyword evidence="3" id="KW-1185">Reference proteome</keyword>
<evidence type="ECO:0008006" key="4">
    <source>
        <dbReference type="Google" id="ProtNLM"/>
    </source>
</evidence>
<name>A0A1Y1RTD3_9SPIO</name>
<evidence type="ECO:0000313" key="3">
    <source>
        <dbReference type="Proteomes" id="UP000192343"/>
    </source>
</evidence>
<reference evidence="2 3" key="1">
    <citation type="submission" date="2017-03" db="EMBL/GenBank/DDBJ databases">
        <title>Draft Genome sequence of Marispirochaeta sp. strain JC444.</title>
        <authorList>
            <person name="Shivani Y."/>
            <person name="Subhash Y."/>
            <person name="Sasikala C."/>
            <person name="Ramana C."/>
        </authorList>
    </citation>
    <scope>NUCLEOTIDE SEQUENCE [LARGE SCALE GENOMIC DNA]</scope>
    <source>
        <strain evidence="2 3">JC444</strain>
    </source>
</reference>
<proteinExistence type="predicted"/>
<dbReference type="AlphaFoldDB" id="A0A1Y1RTD3"/>
<feature type="signal peptide" evidence="1">
    <location>
        <begin position="1"/>
        <end position="19"/>
    </location>
</feature>
<gene>
    <name evidence="2" type="ORF">B4O97_17770</name>
</gene>